<feature type="transmembrane region" description="Helical" evidence="8">
    <location>
        <begin position="137"/>
        <end position="156"/>
    </location>
</feature>
<gene>
    <name evidence="9" type="ORF">ABXR19_17235</name>
</gene>
<evidence type="ECO:0000256" key="4">
    <source>
        <dbReference type="ARBA" id="ARBA00022475"/>
    </source>
</evidence>
<evidence type="ECO:0000313" key="10">
    <source>
        <dbReference type="Proteomes" id="UP001549691"/>
    </source>
</evidence>
<dbReference type="InterPro" id="IPR011606">
    <property type="entry name" value="Brnchd-chn_aa_trnsp_permease"/>
</dbReference>
<evidence type="ECO:0000256" key="6">
    <source>
        <dbReference type="ARBA" id="ARBA00022989"/>
    </source>
</evidence>
<keyword evidence="3" id="KW-0813">Transport</keyword>
<evidence type="ECO:0000256" key="5">
    <source>
        <dbReference type="ARBA" id="ARBA00022692"/>
    </source>
</evidence>
<dbReference type="PANTHER" id="PTHR34979:SF1">
    <property type="entry name" value="INNER MEMBRANE PROTEIN YGAZ"/>
    <property type="match status" value="1"/>
</dbReference>
<comment type="caution">
    <text evidence="9">The sequence shown here is derived from an EMBL/GenBank/DDBJ whole genome shotgun (WGS) entry which is preliminary data.</text>
</comment>
<keyword evidence="4" id="KW-1003">Cell membrane</keyword>
<evidence type="ECO:0000256" key="7">
    <source>
        <dbReference type="ARBA" id="ARBA00023136"/>
    </source>
</evidence>
<dbReference type="Pfam" id="PF03591">
    <property type="entry name" value="AzlC"/>
    <property type="match status" value="1"/>
</dbReference>
<keyword evidence="7 8" id="KW-0472">Membrane</keyword>
<feature type="transmembrane region" description="Helical" evidence="8">
    <location>
        <begin position="162"/>
        <end position="186"/>
    </location>
</feature>
<keyword evidence="10" id="KW-1185">Reference proteome</keyword>
<feature type="transmembrane region" description="Helical" evidence="8">
    <location>
        <begin position="46"/>
        <end position="67"/>
    </location>
</feature>
<evidence type="ECO:0000313" key="9">
    <source>
        <dbReference type="EMBL" id="MET7015937.1"/>
    </source>
</evidence>
<keyword evidence="5 8" id="KW-0812">Transmembrane</keyword>
<organism evidence="9 10">
    <name type="scientific">Uliginosibacterium flavum</name>
    <dbReference type="NCBI Taxonomy" id="1396831"/>
    <lineage>
        <taxon>Bacteria</taxon>
        <taxon>Pseudomonadati</taxon>
        <taxon>Pseudomonadota</taxon>
        <taxon>Betaproteobacteria</taxon>
        <taxon>Rhodocyclales</taxon>
        <taxon>Zoogloeaceae</taxon>
        <taxon>Uliginosibacterium</taxon>
    </lineage>
</organism>
<evidence type="ECO:0000256" key="1">
    <source>
        <dbReference type="ARBA" id="ARBA00004651"/>
    </source>
</evidence>
<dbReference type="RefSeq" id="WP_354602395.1">
    <property type="nucleotide sequence ID" value="NZ_JBEWZI010000024.1"/>
</dbReference>
<proteinExistence type="inferred from homology"/>
<reference evidence="9 10" key="1">
    <citation type="submission" date="2024-07" db="EMBL/GenBank/DDBJ databases">
        <title>Uliginosibacterium flavum JJ3220;KACC:17644.</title>
        <authorList>
            <person name="Kim M.K."/>
        </authorList>
    </citation>
    <scope>NUCLEOTIDE SEQUENCE [LARGE SCALE GENOMIC DNA]</scope>
    <source>
        <strain evidence="9 10">KACC:17644</strain>
    </source>
</reference>
<evidence type="ECO:0000256" key="8">
    <source>
        <dbReference type="SAM" id="Phobius"/>
    </source>
</evidence>
<feature type="transmembrane region" description="Helical" evidence="8">
    <location>
        <begin position="193"/>
        <end position="210"/>
    </location>
</feature>
<name>A0ABV2TPT1_9RHOO</name>
<evidence type="ECO:0000256" key="3">
    <source>
        <dbReference type="ARBA" id="ARBA00022448"/>
    </source>
</evidence>
<comment type="similarity">
    <text evidence="2">Belongs to the AzlC family.</text>
</comment>
<protein>
    <submittedName>
        <fullName evidence="9">AzlC family ABC transporter permease</fullName>
    </submittedName>
</protein>
<accession>A0ABV2TPT1</accession>
<dbReference type="Proteomes" id="UP001549691">
    <property type="component" value="Unassembled WGS sequence"/>
</dbReference>
<dbReference type="EMBL" id="JBEWZI010000024">
    <property type="protein sequence ID" value="MET7015937.1"/>
    <property type="molecule type" value="Genomic_DNA"/>
</dbReference>
<sequence length="240" mass="25737">MRRWDFLEAASRRTEFWAGVRVELPLLLGVLPFGLVYGLLGLQAGLPAWAVVAMSSVVFGGASQVVFAQLWGAQVPPSLIVGTVGVVNLRHALYSASVAVLLRELPLRWKLLLAYLLTDEAYMAAVGRLSVGPQGPLRHWFLFGTGITLWLTWQLATLGGVLAGAVIPAAWSLDFSIALTFIALLVPGLRRRSELLAVLVAGVTALAAQALPFKLWIVLAAAAGMTAGMLARRWDTKGRA</sequence>
<feature type="transmembrane region" description="Helical" evidence="8">
    <location>
        <begin position="20"/>
        <end position="40"/>
    </location>
</feature>
<keyword evidence="6 8" id="KW-1133">Transmembrane helix</keyword>
<evidence type="ECO:0000256" key="2">
    <source>
        <dbReference type="ARBA" id="ARBA00010735"/>
    </source>
</evidence>
<dbReference type="PANTHER" id="PTHR34979">
    <property type="entry name" value="INNER MEMBRANE PROTEIN YGAZ"/>
    <property type="match status" value="1"/>
</dbReference>
<comment type="subcellular location">
    <subcellularLocation>
        <location evidence="1">Cell membrane</location>
        <topology evidence="1">Multi-pass membrane protein</topology>
    </subcellularLocation>
</comment>